<sequence>MNPSKTISPSRFPFDTNLELPNLDSPSVKLSLQGQAALDSV</sequence>
<name>A0A1M7HW16_9BACT</name>
<evidence type="ECO:0000313" key="2">
    <source>
        <dbReference type="Proteomes" id="UP000183947"/>
    </source>
</evidence>
<evidence type="ECO:0000313" key="1">
    <source>
        <dbReference type="EMBL" id="SHM32712.1"/>
    </source>
</evidence>
<accession>A0A1M7HW16</accession>
<organism evidence="1 2">
    <name type="scientific">Hymenobacter psychrotolerans DSM 18569</name>
    <dbReference type="NCBI Taxonomy" id="1121959"/>
    <lineage>
        <taxon>Bacteria</taxon>
        <taxon>Pseudomonadati</taxon>
        <taxon>Bacteroidota</taxon>
        <taxon>Cytophagia</taxon>
        <taxon>Cytophagales</taxon>
        <taxon>Hymenobacteraceae</taxon>
        <taxon>Hymenobacter</taxon>
    </lineage>
</organism>
<dbReference type="AlphaFoldDB" id="A0A1M7HW16"/>
<proteinExistence type="predicted"/>
<gene>
    <name evidence="1" type="ORF">SAMN02746009_04291</name>
</gene>
<dbReference type="Proteomes" id="UP000183947">
    <property type="component" value="Unassembled WGS sequence"/>
</dbReference>
<dbReference type="EMBL" id="FRAS01000063">
    <property type="protein sequence ID" value="SHM32712.1"/>
    <property type="molecule type" value="Genomic_DNA"/>
</dbReference>
<reference evidence="2" key="1">
    <citation type="submission" date="2016-11" db="EMBL/GenBank/DDBJ databases">
        <authorList>
            <person name="Varghese N."/>
            <person name="Submissions S."/>
        </authorList>
    </citation>
    <scope>NUCLEOTIDE SEQUENCE [LARGE SCALE GENOMIC DNA]</scope>
    <source>
        <strain evidence="2">DSM 18569</strain>
    </source>
</reference>
<keyword evidence="2" id="KW-1185">Reference proteome</keyword>
<protein>
    <submittedName>
        <fullName evidence="1">Uncharacterized protein</fullName>
    </submittedName>
</protein>